<reference evidence="12" key="1">
    <citation type="submission" date="2019-11" db="EMBL/GenBank/DDBJ databases">
        <title>Microbial mats filling the niche in hypersaline microbial mats.</title>
        <authorList>
            <person name="Wong H.L."/>
            <person name="Macleod F.I."/>
            <person name="White R.A. III"/>
            <person name="Burns B.P."/>
        </authorList>
    </citation>
    <scope>NUCLEOTIDE SEQUENCE</scope>
    <source>
        <strain evidence="12">Rbin_158</strain>
    </source>
</reference>
<dbReference type="GO" id="GO:0005886">
    <property type="term" value="C:plasma membrane"/>
    <property type="evidence" value="ECO:0007669"/>
    <property type="project" value="UniProtKB-SubCell"/>
</dbReference>
<dbReference type="CDD" id="cd03215">
    <property type="entry name" value="ABC_Carb_Monos_II"/>
    <property type="match status" value="1"/>
</dbReference>
<keyword evidence="5" id="KW-0762">Sugar transport</keyword>
<evidence type="ECO:0000259" key="11">
    <source>
        <dbReference type="PROSITE" id="PS50893"/>
    </source>
</evidence>
<keyword evidence="10" id="KW-0472">Membrane</keyword>
<accession>A0A9D5JTN0</accession>
<keyword evidence="4" id="KW-1003">Cell membrane</keyword>
<organism evidence="12 13">
    <name type="scientific">candidate division KSB3 bacterium</name>
    <dbReference type="NCBI Taxonomy" id="2044937"/>
    <lineage>
        <taxon>Bacteria</taxon>
        <taxon>candidate division KSB3</taxon>
    </lineage>
</organism>
<dbReference type="PANTHER" id="PTHR43790">
    <property type="entry name" value="CARBOHYDRATE TRANSPORT ATP-BINDING PROTEIN MG119-RELATED"/>
    <property type="match status" value="1"/>
</dbReference>
<dbReference type="SMART" id="SM00382">
    <property type="entry name" value="AAA"/>
    <property type="match status" value="2"/>
</dbReference>
<comment type="subcellular location">
    <subcellularLocation>
        <location evidence="2">Cell inner membrane</location>
    </subcellularLocation>
    <subcellularLocation>
        <location evidence="1">Cell membrane</location>
        <topology evidence="1">Peripheral membrane protein</topology>
    </subcellularLocation>
</comment>
<dbReference type="InterPro" id="IPR017871">
    <property type="entry name" value="ABC_transporter-like_CS"/>
</dbReference>
<evidence type="ECO:0000256" key="8">
    <source>
        <dbReference type="ARBA" id="ARBA00022840"/>
    </source>
</evidence>
<dbReference type="InterPro" id="IPR050107">
    <property type="entry name" value="ABC_carbohydrate_import_ATPase"/>
</dbReference>
<dbReference type="PROSITE" id="PS50893">
    <property type="entry name" value="ABC_TRANSPORTER_2"/>
    <property type="match status" value="2"/>
</dbReference>
<evidence type="ECO:0000256" key="10">
    <source>
        <dbReference type="ARBA" id="ARBA00023136"/>
    </source>
</evidence>
<keyword evidence="6" id="KW-0677">Repeat</keyword>
<evidence type="ECO:0000256" key="3">
    <source>
        <dbReference type="ARBA" id="ARBA00022448"/>
    </source>
</evidence>
<feature type="domain" description="ABC transporter" evidence="11">
    <location>
        <begin position="1"/>
        <end position="236"/>
    </location>
</feature>
<protein>
    <submittedName>
        <fullName evidence="12">ATP-binding cassette domain-containing protein</fullName>
    </submittedName>
</protein>
<evidence type="ECO:0000256" key="2">
    <source>
        <dbReference type="ARBA" id="ARBA00004533"/>
    </source>
</evidence>
<evidence type="ECO:0000256" key="5">
    <source>
        <dbReference type="ARBA" id="ARBA00022597"/>
    </source>
</evidence>
<dbReference type="PROSITE" id="PS00211">
    <property type="entry name" value="ABC_TRANSPORTER_1"/>
    <property type="match status" value="1"/>
</dbReference>
<dbReference type="GO" id="GO:0016887">
    <property type="term" value="F:ATP hydrolysis activity"/>
    <property type="evidence" value="ECO:0007669"/>
    <property type="project" value="InterPro"/>
</dbReference>
<dbReference type="EMBL" id="WJJP01000176">
    <property type="protein sequence ID" value="MBD3324039.1"/>
    <property type="molecule type" value="Genomic_DNA"/>
</dbReference>
<dbReference type="AlphaFoldDB" id="A0A9D5JTN0"/>
<dbReference type="FunFam" id="3.40.50.300:FF:000126">
    <property type="entry name" value="Galactose/methyl galactoside import ATP-binding protein MglA"/>
    <property type="match status" value="1"/>
</dbReference>
<keyword evidence="8 12" id="KW-0067">ATP-binding</keyword>
<dbReference type="CDD" id="cd03216">
    <property type="entry name" value="ABC_Carb_Monos_I"/>
    <property type="match status" value="1"/>
</dbReference>
<dbReference type="Pfam" id="PF00005">
    <property type="entry name" value="ABC_tran"/>
    <property type="match status" value="2"/>
</dbReference>
<keyword evidence="9" id="KW-1278">Translocase</keyword>
<evidence type="ECO:0000256" key="9">
    <source>
        <dbReference type="ARBA" id="ARBA00022967"/>
    </source>
</evidence>
<keyword evidence="7" id="KW-0547">Nucleotide-binding</keyword>
<feature type="domain" description="ABC transporter" evidence="11">
    <location>
        <begin position="247"/>
        <end position="490"/>
    </location>
</feature>
<sequence length="505" mass="56344">MKGISKAFPGVKALINVDFDLKKGEVHALVGENGAGKSTLIKVLSGVHRADEGEIWLRGEPIKAHSTKAMLDYGISVIYQELNLIPYLSVAENIFLGREPLKSPSRMIDWKTMYARVEEILRPFNVELDPKTKVYTLGIAYQQIVEIAKALSLESDVIVMDEPTATLTGHETERLFEIIETLKAKGVAIIYISHRLQEIRRVAERVTVLRDGERIITDDLTHLKIPDIIKHMVGREVKEKYPKEDVPTGAEVLRVEHVSKQGICEDISFNLRQGEILGVAGLVGAGRTEMIQLVFGYQKRDTGTIAVNGRVVPVKRPWHAVREGMGLIPEERKNQGLVLGLSVFENITLTILDRFSDSGFIRGKTLRDVVEKIIQKIGIKTPSTKQLVKNLSGGNQQKVVLAKWFSRDCDIYIFDEPTRGIDVGAKIEIYRLMENLAKNGAGIIMISSELPEILNMSDRILVMYNGRIVKEFDKGEATQEEILSYAIGGGAESLKYAKELLGEDS</sequence>
<dbReference type="Gene3D" id="3.40.50.300">
    <property type="entry name" value="P-loop containing nucleotide triphosphate hydrolases"/>
    <property type="match status" value="2"/>
</dbReference>
<dbReference type="FunFam" id="3.40.50.300:FF:000127">
    <property type="entry name" value="Ribose import ATP-binding protein RbsA"/>
    <property type="match status" value="1"/>
</dbReference>
<proteinExistence type="predicted"/>
<keyword evidence="3" id="KW-0813">Transport</keyword>
<evidence type="ECO:0000256" key="6">
    <source>
        <dbReference type="ARBA" id="ARBA00022737"/>
    </source>
</evidence>
<evidence type="ECO:0000256" key="4">
    <source>
        <dbReference type="ARBA" id="ARBA00022475"/>
    </source>
</evidence>
<evidence type="ECO:0000313" key="12">
    <source>
        <dbReference type="EMBL" id="MBD3324039.1"/>
    </source>
</evidence>
<dbReference type="InterPro" id="IPR027417">
    <property type="entry name" value="P-loop_NTPase"/>
</dbReference>
<evidence type="ECO:0000256" key="1">
    <source>
        <dbReference type="ARBA" id="ARBA00004202"/>
    </source>
</evidence>
<dbReference type="Proteomes" id="UP000649604">
    <property type="component" value="Unassembled WGS sequence"/>
</dbReference>
<evidence type="ECO:0000256" key="7">
    <source>
        <dbReference type="ARBA" id="ARBA00022741"/>
    </source>
</evidence>
<dbReference type="GO" id="GO:0015749">
    <property type="term" value="P:monosaccharide transmembrane transport"/>
    <property type="evidence" value="ECO:0007669"/>
    <property type="project" value="UniProtKB-ARBA"/>
</dbReference>
<name>A0A9D5JTN0_9BACT</name>
<dbReference type="GO" id="GO:0005524">
    <property type="term" value="F:ATP binding"/>
    <property type="evidence" value="ECO:0007669"/>
    <property type="project" value="UniProtKB-KW"/>
</dbReference>
<dbReference type="PANTHER" id="PTHR43790:SF3">
    <property type="entry name" value="D-ALLOSE IMPORT ATP-BINDING PROTEIN ALSA-RELATED"/>
    <property type="match status" value="1"/>
</dbReference>
<dbReference type="InterPro" id="IPR003439">
    <property type="entry name" value="ABC_transporter-like_ATP-bd"/>
</dbReference>
<gene>
    <name evidence="12" type="ORF">GF339_05605</name>
</gene>
<dbReference type="SUPFAM" id="SSF52540">
    <property type="entry name" value="P-loop containing nucleoside triphosphate hydrolases"/>
    <property type="match status" value="2"/>
</dbReference>
<dbReference type="InterPro" id="IPR003593">
    <property type="entry name" value="AAA+_ATPase"/>
</dbReference>
<evidence type="ECO:0000313" key="13">
    <source>
        <dbReference type="Proteomes" id="UP000649604"/>
    </source>
</evidence>
<comment type="caution">
    <text evidence="12">The sequence shown here is derived from an EMBL/GenBank/DDBJ whole genome shotgun (WGS) entry which is preliminary data.</text>
</comment>